<evidence type="ECO:0000256" key="2">
    <source>
        <dbReference type="ARBA" id="ARBA00005695"/>
    </source>
</evidence>
<dbReference type="PANTHER" id="PTHR30290:SF10">
    <property type="entry name" value="PERIPLASMIC OLIGOPEPTIDE-BINDING PROTEIN-RELATED"/>
    <property type="match status" value="1"/>
</dbReference>
<dbReference type="GO" id="GO:0042597">
    <property type="term" value="C:periplasmic space"/>
    <property type="evidence" value="ECO:0007669"/>
    <property type="project" value="UniProtKB-ARBA"/>
</dbReference>
<dbReference type="InterPro" id="IPR039424">
    <property type="entry name" value="SBP_5"/>
</dbReference>
<protein>
    <submittedName>
        <fullName evidence="6">Unannotated protein</fullName>
    </submittedName>
</protein>
<dbReference type="InterPro" id="IPR000914">
    <property type="entry name" value="SBP_5_dom"/>
</dbReference>
<accession>A0A6J6RTQ8</accession>
<gene>
    <name evidence="6" type="ORF">UFOPK2662_01068</name>
</gene>
<evidence type="ECO:0000256" key="3">
    <source>
        <dbReference type="ARBA" id="ARBA00022448"/>
    </source>
</evidence>
<dbReference type="GO" id="GO:1904680">
    <property type="term" value="F:peptide transmembrane transporter activity"/>
    <property type="evidence" value="ECO:0007669"/>
    <property type="project" value="TreeGrafter"/>
</dbReference>
<dbReference type="PIRSF" id="PIRSF002741">
    <property type="entry name" value="MppA"/>
    <property type="match status" value="1"/>
</dbReference>
<dbReference type="AlphaFoldDB" id="A0A6J6RTQ8"/>
<keyword evidence="4" id="KW-0732">Signal</keyword>
<dbReference type="EMBL" id="CAEZYI010000076">
    <property type="protein sequence ID" value="CAB4726015.1"/>
    <property type="molecule type" value="Genomic_DNA"/>
</dbReference>
<dbReference type="GO" id="GO:0015833">
    <property type="term" value="P:peptide transport"/>
    <property type="evidence" value="ECO:0007669"/>
    <property type="project" value="TreeGrafter"/>
</dbReference>
<comment type="subcellular location">
    <subcellularLocation>
        <location evidence="1">Cell envelope</location>
    </subcellularLocation>
</comment>
<dbReference type="Gene3D" id="3.10.105.10">
    <property type="entry name" value="Dipeptide-binding Protein, Domain 3"/>
    <property type="match status" value="1"/>
</dbReference>
<dbReference type="Gene3D" id="3.90.76.10">
    <property type="entry name" value="Dipeptide-binding Protein, Domain 1"/>
    <property type="match status" value="1"/>
</dbReference>
<evidence type="ECO:0000256" key="1">
    <source>
        <dbReference type="ARBA" id="ARBA00004196"/>
    </source>
</evidence>
<feature type="domain" description="Solute-binding protein family 5" evidence="5">
    <location>
        <begin position="82"/>
        <end position="439"/>
    </location>
</feature>
<comment type="similarity">
    <text evidence="2">Belongs to the bacterial solute-binding protein 5 family.</text>
</comment>
<sequence>MSMKTAFSSPRARLIAVVSTALLAVASLSIPTVAQGAGVFKVATSAAVTTWDPVQSFSTEAFYMTNVYEPLLWKNPDGASSEYSPALATSWSSSKDGKTWTFKLRAGATFHDGTPVNSAAVKASLDSSKKIGGAGFIWDALKSVDATADDTVVLNLSYAAPMDLIASSTYGAYIVNPKALAAVAADSKYYESGKDGGSGPYTISSYKAGSSVVLSAYAKHWATDKPAYSTIDISIVADGITAQQMMTSGQVDWATNIPLTSMTLLKRNNKYSVVTYKSPFNYVGYFNTLRAPLNNPVVRQALSMALNYRDITAVGGQGYATQARGPVPAGIYPYDSAIPQYSMGRAKAKSMLAKAGVKDLKIKITYASENSAEARFVPLIKDAFAAIGVTAEVQGMLFNQQWAAAKKDPANAQDLFIVKYWPTYSDAGVDNLWSLFHSSAKPFFNLSYWKNAAYDKLVDDAVELSGSDKAAAQKLYSQAMMLLYTEAPGLYLYDEAQVSVIPKKFSIPKYNINYPFSAFFAGVKLS</sequence>
<dbReference type="SUPFAM" id="SSF53850">
    <property type="entry name" value="Periplasmic binding protein-like II"/>
    <property type="match status" value="1"/>
</dbReference>
<dbReference type="GO" id="GO:0030313">
    <property type="term" value="C:cell envelope"/>
    <property type="evidence" value="ECO:0007669"/>
    <property type="project" value="UniProtKB-SubCell"/>
</dbReference>
<organism evidence="6">
    <name type="scientific">freshwater metagenome</name>
    <dbReference type="NCBI Taxonomy" id="449393"/>
    <lineage>
        <taxon>unclassified sequences</taxon>
        <taxon>metagenomes</taxon>
        <taxon>ecological metagenomes</taxon>
    </lineage>
</organism>
<dbReference type="PANTHER" id="PTHR30290">
    <property type="entry name" value="PERIPLASMIC BINDING COMPONENT OF ABC TRANSPORTER"/>
    <property type="match status" value="1"/>
</dbReference>
<keyword evidence="3" id="KW-0813">Transport</keyword>
<proteinExistence type="inferred from homology"/>
<reference evidence="6" key="1">
    <citation type="submission" date="2020-05" db="EMBL/GenBank/DDBJ databases">
        <authorList>
            <person name="Chiriac C."/>
            <person name="Salcher M."/>
            <person name="Ghai R."/>
            <person name="Kavagutti S V."/>
        </authorList>
    </citation>
    <scope>NUCLEOTIDE SEQUENCE</scope>
</reference>
<evidence type="ECO:0000313" key="6">
    <source>
        <dbReference type="EMBL" id="CAB4726015.1"/>
    </source>
</evidence>
<dbReference type="InterPro" id="IPR030678">
    <property type="entry name" value="Peptide/Ni-bd"/>
</dbReference>
<name>A0A6J6RTQ8_9ZZZZ</name>
<dbReference type="GO" id="GO:0043190">
    <property type="term" value="C:ATP-binding cassette (ABC) transporter complex"/>
    <property type="evidence" value="ECO:0007669"/>
    <property type="project" value="InterPro"/>
</dbReference>
<evidence type="ECO:0000259" key="5">
    <source>
        <dbReference type="Pfam" id="PF00496"/>
    </source>
</evidence>
<dbReference type="Gene3D" id="3.40.190.10">
    <property type="entry name" value="Periplasmic binding protein-like II"/>
    <property type="match status" value="1"/>
</dbReference>
<dbReference type="CDD" id="cd08512">
    <property type="entry name" value="PBP2_NikA_DppA_OppA_like_7"/>
    <property type="match status" value="1"/>
</dbReference>
<evidence type="ECO:0000256" key="4">
    <source>
        <dbReference type="ARBA" id="ARBA00022729"/>
    </source>
</evidence>
<dbReference type="Pfam" id="PF00496">
    <property type="entry name" value="SBP_bac_5"/>
    <property type="match status" value="1"/>
</dbReference>